<proteinExistence type="inferred from homology"/>
<dbReference type="PANTHER" id="PTHR42837">
    <property type="entry name" value="REGULATOR OF SIGMA-E PROTEASE RSEP"/>
    <property type="match status" value="1"/>
</dbReference>
<evidence type="ECO:0000313" key="13">
    <source>
        <dbReference type="EMBL" id="GEM89343.1"/>
    </source>
</evidence>
<dbReference type="Pfam" id="PF17820">
    <property type="entry name" value="PDZ_6"/>
    <property type="match status" value="1"/>
</dbReference>
<evidence type="ECO:0000256" key="10">
    <source>
        <dbReference type="ARBA" id="ARBA00023136"/>
    </source>
</evidence>
<keyword evidence="8 11" id="KW-1133">Transmembrane helix</keyword>
<dbReference type="Proteomes" id="UP000321827">
    <property type="component" value="Unassembled WGS sequence"/>
</dbReference>
<dbReference type="RefSeq" id="WP_147146065.1">
    <property type="nucleotide sequence ID" value="NZ_BJXN01000004.1"/>
</dbReference>
<evidence type="ECO:0000256" key="9">
    <source>
        <dbReference type="ARBA" id="ARBA00023049"/>
    </source>
</evidence>
<dbReference type="InterPro" id="IPR041489">
    <property type="entry name" value="PDZ_6"/>
</dbReference>
<protein>
    <submittedName>
        <fullName evidence="13">Peptidase</fullName>
    </submittedName>
</protein>
<dbReference type="InterPro" id="IPR036034">
    <property type="entry name" value="PDZ_sf"/>
</dbReference>
<dbReference type="InterPro" id="IPR001478">
    <property type="entry name" value="PDZ"/>
</dbReference>
<comment type="subcellular location">
    <subcellularLocation>
        <location evidence="2">Membrane</location>
        <topology evidence="2">Multi-pass membrane protein</topology>
    </subcellularLocation>
</comment>
<dbReference type="AlphaFoldDB" id="A0A511RI70"/>
<gene>
    <name evidence="13" type="ORF">ODE01S_07770</name>
</gene>
<dbReference type="PROSITE" id="PS50106">
    <property type="entry name" value="PDZ"/>
    <property type="match status" value="1"/>
</dbReference>
<dbReference type="EMBL" id="BJXN01000004">
    <property type="protein sequence ID" value="GEM89343.1"/>
    <property type="molecule type" value="Genomic_DNA"/>
</dbReference>
<dbReference type="Pfam" id="PF02163">
    <property type="entry name" value="Peptidase_M50"/>
    <property type="match status" value="1"/>
</dbReference>
<feature type="domain" description="PDZ" evidence="12">
    <location>
        <begin position="133"/>
        <end position="185"/>
    </location>
</feature>
<keyword evidence="10 11" id="KW-0472">Membrane</keyword>
<accession>A0A511RI70</accession>
<dbReference type="CDD" id="cd06163">
    <property type="entry name" value="S2P-M50_PDZ_RseP-like"/>
    <property type="match status" value="1"/>
</dbReference>
<sequence length="349" mass="37722">MNTAIVLILILGVSIFIHELGHYLAARVQGVRVPAFSIGFGPPLLRMRWAGTEWRLSLIPLGGYAEIEGMAPDFTPEGKPIPPHHGFAGLALPGKVLILVGGVIMNLLLAWFLMAWVYTAQGIPKPVETHAQVISVVEGSLAQEIGLRPGDLIVAIDGQPLQHYTDLNEVKSRTGPHTLTVERQGKTIEIRFVWDGTRDKLGVRYGPEVVYERPGFVRAFATAVDTSLRFLPEMLRSFSRGLAGLLVGSPSNELVGPVGIVNLAGEAARAGLMAVVQLAALINLSLAVFNLLPIPGLDGGRLLLVFLNAVSGGRIRPEHEALINFIGFVFLILLMVLVTFQDVQRLFGS</sequence>
<organism evidence="13 14">
    <name type="scientific">Oceanithermus desulfurans NBRC 100063</name>
    <dbReference type="NCBI Taxonomy" id="1227550"/>
    <lineage>
        <taxon>Bacteria</taxon>
        <taxon>Thermotogati</taxon>
        <taxon>Deinococcota</taxon>
        <taxon>Deinococci</taxon>
        <taxon>Thermales</taxon>
        <taxon>Thermaceae</taxon>
        <taxon>Oceanithermus</taxon>
    </lineage>
</organism>
<dbReference type="SUPFAM" id="SSF50156">
    <property type="entry name" value="PDZ domain-like"/>
    <property type="match status" value="1"/>
</dbReference>
<dbReference type="GO" id="GO:0006508">
    <property type="term" value="P:proteolysis"/>
    <property type="evidence" value="ECO:0007669"/>
    <property type="project" value="UniProtKB-KW"/>
</dbReference>
<dbReference type="OrthoDB" id="9782003at2"/>
<comment type="cofactor">
    <cofactor evidence="1">
        <name>Zn(2+)</name>
        <dbReference type="ChEBI" id="CHEBI:29105"/>
    </cofactor>
</comment>
<dbReference type="SMART" id="SM00228">
    <property type="entry name" value="PDZ"/>
    <property type="match status" value="1"/>
</dbReference>
<keyword evidence="7" id="KW-0862">Zinc</keyword>
<feature type="transmembrane region" description="Helical" evidence="11">
    <location>
        <begin position="270"/>
        <end position="292"/>
    </location>
</feature>
<keyword evidence="6" id="KW-0378">Hydrolase</keyword>
<evidence type="ECO:0000256" key="7">
    <source>
        <dbReference type="ARBA" id="ARBA00022833"/>
    </source>
</evidence>
<keyword evidence="5 11" id="KW-0812">Transmembrane</keyword>
<dbReference type="PANTHER" id="PTHR42837:SF2">
    <property type="entry name" value="MEMBRANE METALLOPROTEASE ARASP2, CHLOROPLASTIC-RELATED"/>
    <property type="match status" value="1"/>
</dbReference>
<dbReference type="GO" id="GO:0016020">
    <property type="term" value="C:membrane"/>
    <property type="evidence" value="ECO:0007669"/>
    <property type="project" value="UniProtKB-SubCell"/>
</dbReference>
<evidence type="ECO:0000256" key="6">
    <source>
        <dbReference type="ARBA" id="ARBA00022801"/>
    </source>
</evidence>
<keyword evidence="4" id="KW-0645">Protease</keyword>
<evidence type="ECO:0000313" key="14">
    <source>
        <dbReference type="Proteomes" id="UP000321827"/>
    </source>
</evidence>
<dbReference type="InterPro" id="IPR008915">
    <property type="entry name" value="Peptidase_M50"/>
</dbReference>
<evidence type="ECO:0000256" key="11">
    <source>
        <dbReference type="SAM" id="Phobius"/>
    </source>
</evidence>
<dbReference type="InterPro" id="IPR004387">
    <property type="entry name" value="Pept_M50_Zn"/>
</dbReference>
<feature type="transmembrane region" description="Helical" evidence="11">
    <location>
        <begin position="321"/>
        <end position="340"/>
    </location>
</feature>
<dbReference type="GO" id="GO:0004222">
    <property type="term" value="F:metalloendopeptidase activity"/>
    <property type="evidence" value="ECO:0007669"/>
    <property type="project" value="InterPro"/>
</dbReference>
<feature type="transmembrane region" description="Helical" evidence="11">
    <location>
        <begin position="96"/>
        <end position="118"/>
    </location>
</feature>
<evidence type="ECO:0000256" key="5">
    <source>
        <dbReference type="ARBA" id="ARBA00022692"/>
    </source>
</evidence>
<evidence type="ECO:0000256" key="1">
    <source>
        <dbReference type="ARBA" id="ARBA00001947"/>
    </source>
</evidence>
<dbReference type="Gene3D" id="2.30.42.10">
    <property type="match status" value="1"/>
</dbReference>
<evidence type="ECO:0000259" key="12">
    <source>
        <dbReference type="PROSITE" id="PS50106"/>
    </source>
</evidence>
<keyword evidence="9" id="KW-0482">Metalloprotease</keyword>
<comment type="similarity">
    <text evidence="3">Belongs to the peptidase M50B family.</text>
</comment>
<evidence type="ECO:0000256" key="8">
    <source>
        <dbReference type="ARBA" id="ARBA00022989"/>
    </source>
</evidence>
<reference evidence="13 14" key="1">
    <citation type="submission" date="2019-07" db="EMBL/GenBank/DDBJ databases">
        <title>Whole genome shotgun sequence of Oceanithermus desulfurans NBRC 100063.</title>
        <authorList>
            <person name="Hosoyama A."/>
            <person name="Uohara A."/>
            <person name="Ohji S."/>
            <person name="Ichikawa N."/>
        </authorList>
    </citation>
    <scope>NUCLEOTIDE SEQUENCE [LARGE SCALE GENOMIC DNA]</scope>
    <source>
        <strain evidence="13 14">NBRC 100063</strain>
    </source>
</reference>
<comment type="caution">
    <text evidence="13">The sequence shown here is derived from an EMBL/GenBank/DDBJ whole genome shotgun (WGS) entry which is preliminary data.</text>
</comment>
<evidence type="ECO:0000256" key="3">
    <source>
        <dbReference type="ARBA" id="ARBA00007931"/>
    </source>
</evidence>
<evidence type="ECO:0000256" key="4">
    <source>
        <dbReference type="ARBA" id="ARBA00022670"/>
    </source>
</evidence>
<evidence type="ECO:0000256" key="2">
    <source>
        <dbReference type="ARBA" id="ARBA00004141"/>
    </source>
</evidence>
<name>A0A511RI70_9DEIN</name>